<feature type="transmembrane region" description="Helical" evidence="6">
    <location>
        <begin position="39"/>
        <end position="66"/>
    </location>
</feature>
<feature type="transmembrane region" description="Helical" evidence="6">
    <location>
        <begin position="6"/>
        <end position="27"/>
    </location>
</feature>
<dbReference type="GO" id="GO:0005886">
    <property type="term" value="C:plasma membrane"/>
    <property type="evidence" value="ECO:0007669"/>
    <property type="project" value="UniProtKB-SubCell"/>
</dbReference>
<dbReference type="GO" id="GO:0015171">
    <property type="term" value="F:amino acid transmembrane transporter activity"/>
    <property type="evidence" value="ECO:0007669"/>
    <property type="project" value="TreeGrafter"/>
</dbReference>
<evidence type="ECO:0000313" key="7">
    <source>
        <dbReference type="EMBL" id="QKJ67951.1"/>
    </source>
</evidence>
<name>A0A6M8STC7_9NEIS</name>
<keyword evidence="4 6" id="KW-1133">Transmembrane helix</keyword>
<feature type="transmembrane region" description="Helical" evidence="6">
    <location>
        <begin position="72"/>
        <end position="89"/>
    </location>
</feature>
<dbReference type="Proteomes" id="UP000504844">
    <property type="component" value="Chromosome"/>
</dbReference>
<feature type="transmembrane region" description="Helical" evidence="6">
    <location>
        <begin position="128"/>
        <end position="145"/>
    </location>
</feature>
<dbReference type="PANTHER" id="PTHR30086">
    <property type="entry name" value="ARGININE EXPORTER PROTEIN ARGO"/>
    <property type="match status" value="1"/>
</dbReference>
<dbReference type="KEGG" id="dee:HQN60_15140"/>
<evidence type="ECO:0000256" key="6">
    <source>
        <dbReference type="SAM" id="Phobius"/>
    </source>
</evidence>
<dbReference type="Pfam" id="PF01810">
    <property type="entry name" value="LysE"/>
    <property type="match status" value="1"/>
</dbReference>
<evidence type="ECO:0000256" key="1">
    <source>
        <dbReference type="ARBA" id="ARBA00004651"/>
    </source>
</evidence>
<feature type="transmembrane region" description="Helical" evidence="6">
    <location>
        <begin position="151"/>
        <end position="172"/>
    </location>
</feature>
<gene>
    <name evidence="7" type="ORF">HQN60_15140</name>
</gene>
<sequence>MNEISAIATVAAISAVGILSPGPDFIAVSYTAVTGNRKLAALVAAGVVLGNGIWAGAALLGVGLLFELFPSMFLAIKFAGAVYLMWLGYKLLKNARTPLPEGISTENVHLLAAFTKGLSTTMANPKAAIYYASALSTAAPSGAGWPLLFGMLLAVVVVATLWFSIVVFVLSNQRASLIFRKMKLYFESFFGVLLLFFGLRQLLK</sequence>
<keyword evidence="3 6" id="KW-0812">Transmembrane</keyword>
<dbReference type="AlphaFoldDB" id="A0A6M8STC7"/>
<dbReference type="PANTHER" id="PTHR30086:SF19">
    <property type="entry name" value="THREONINE EFFLUX PROTEIN"/>
    <property type="match status" value="1"/>
</dbReference>
<keyword evidence="5 6" id="KW-0472">Membrane</keyword>
<proteinExistence type="predicted"/>
<comment type="subcellular location">
    <subcellularLocation>
        <location evidence="1">Cell membrane</location>
        <topology evidence="1">Multi-pass membrane protein</topology>
    </subcellularLocation>
</comment>
<reference evidence="7 8" key="1">
    <citation type="submission" date="2020-05" db="EMBL/GenBank/DDBJ databases">
        <title>Complete genome sequence of Deefgea sp. D17.</title>
        <authorList>
            <person name="Bae J.-W."/>
            <person name="Han J.E."/>
        </authorList>
    </citation>
    <scope>NUCLEOTIDE SEQUENCE [LARGE SCALE GENOMIC DNA]</scope>
    <source>
        <strain evidence="7 8">D17</strain>
    </source>
</reference>
<dbReference type="InterPro" id="IPR001123">
    <property type="entry name" value="LeuE-type"/>
</dbReference>
<evidence type="ECO:0000256" key="4">
    <source>
        <dbReference type="ARBA" id="ARBA00022989"/>
    </source>
</evidence>
<feature type="transmembrane region" description="Helical" evidence="6">
    <location>
        <begin position="184"/>
        <end position="203"/>
    </location>
</feature>
<keyword evidence="8" id="KW-1185">Reference proteome</keyword>
<evidence type="ECO:0000256" key="5">
    <source>
        <dbReference type="ARBA" id="ARBA00023136"/>
    </source>
</evidence>
<keyword evidence="2" id="KW-1003">Cell membrane</keyword>
<evidence type="ECO:0000256" key="2">
    <source>
        <dbReference type="ARBA" id="ARBA00022475"/>
    </source>
</evidence>
<evidence type="ECO:0000256" key="3">
    <source>
        <dbReference type="ARBA" id="ARBA00022692"/>
    </source>
</evidence>
<organism evidence="7 8">
    <name type="scientific">Deefgea piscis</name>
    <dbReference type="NCBI Taxonomy" id="2739061"/>
    <lineage>
        <taxon>Bacteria</taxon>
        <taxon>Pseudomonadati</taxon>
        <taxon>Pseudomonadota</taxon>
        <taxon>Betaproteobacteria</taxon>
        <taxon>Neisseriales</taxon>
        <taxon>Chitinibacteraceae</taxon>
        <taxon>Deefgea</taxon>
    </lineage>
</organism>
<dbReference type="RefSeq" id="WP_173534452.1">
    <property type="nucleotide sequence ID" value="NZ_CP054143.1"/>
</dbReference>
<protein>
    <submittedName>
        <fullName evidence="7">LysE family transporter</fullName>
    </submittedName>
</protein>
<accession>A0A6M8STC7</accession>
<dbReference type="EMBL" id="CP054143">
    <property type="protein sequence ID" value="QKJ67951.1"/>
    <property type="molecule type" value="Genomic_DNA"/>
</dbReference>
<evidence type="ECO:0000313" key="8">
    <source>
        <dbReference type="Proteomes" id="UP000504844"/>
    </source>
</evidence>